<dbReference type="Pfam" id="PF14009">
    <property type="entry name" value="PADRE"/>
    <property type="match status" value="1"/>
</dbReference>
<comment type="caution">
    <text evidence="1">The sequence shown here is derived from an EMBL/GenBank/DDBJ whole genome shotgun (WGS) entry which is preliminary data.</text>
</comment>
<dbReference type="Proteomes" id="UP001420932">
    <property type="component" value="Unassembled WGS sequence"/>
</dbReference>
<dbReference type="PANTHER" id="PTHR33148:SF3">
    <property type="entry name" value="DUF4228 DOMAIN PROTEIN"/>
    <property type="match status" value="1"/>
</dbReference>
<protein>
    <recommendedName>
        <fullName evidence="3">Plastid movement impaired 2</fullName>
    </recommendedName>
</protein>
<reference evidence="1 2" key="1">
    <citation type="submission" date="2024-01" db="EMBL/GenBank/DDBJ databases">
        <title>Genome assemblies of Stephania.</title>
        <authorList>
            <person name="Yang L."/>
        </authorList>
    </citation>
    <scope>NUCLEOTIDE SEQUENCE [LARGE SCALE GENOMIC DNA]</scope>
    <source>
        <strain evidence="1">YNDBR</strain>
        <tissue evidence="1">Leaf</tissue>
    </source>
</reference>
<name>A0AAP0IHR5_9MAGN</name>
<accession>A0AAP0IHR5</accession>
<evidence type="ECO:0000313" key="2">
    <source>
        <dbReference type="Proteomes" id="UP001420932"/>
    </source>
</evidence>
<sequence length="226" mass="25542">MDPYISLLKLRETRMGNTLRSDRKTTKVMKIDGATMKLKTPIKAGEVLKDYPDHVLIESESVKHYGTRAKPMEPQQELKARRLYFLVVLPKIEEDKKMTRRVKSGINMSAKERLESLMLSRRSTSDLSILKPKSLVIDEENEERSGGGLRVKMRLPKAEVEKLMEECSSAEEAAEKILELYSERRGGNGGIDGSLGVNSRENNGQWRPGLVSINESFRAGQEVFCA</sequence>
<organism evidence="1 2">
    <name type="scientific">Stephania yunnanensis</name>
    <dbReference type="NCBI Taxonomy" id="152371"/>
    <lineage>
        <taxon>Eukaryota</taxon>
        <taxon>Viridiplantae</taxon>
        <taxon>Streptophyta</taxon>
        <taxon>Embryophyta</taxon>
        <taxon>Tracheophyta</taxon>
        <taxon>Spermatophyta</taxon>
        <taxon>Magnoliopsida</taxon>
        <taxon>Ranunculales</taxon>
        <taxon>Menispermaceae</taxon>
        <taxon>Menispermoideae</taxon>
        <taxon>Cissampelideae</taxon>
        <taxon>Stephania</taxon>
    </lineage>
</organism>
<proteinExistence type="predicted"/>
<evidence type="ECO:0008006" key="3">
    <source>
        <dbReference type="Google" id="ProtNLM"/>
    </source>
</evidence>
<dbReference type="PANTHER" id="PTHR33148">
    <property type="entry name" value="PLASTID MOVEMENT IMPAIRED PROTEIN-RELATED"/>
    <property type="match status" value="1"/>
</dbReference>
<dbReference type="EMBL" id="JBBNAF010000009">
    <property type="protein sequence ID" value="KAK9115380.1"/>
    <property type="molecule type" value="Genomic_DNA"/>
</dbReference>
<evidence type="ECO:0000313" key="1">
    <source>
        <dbReference type="EMBL" id="KAK9115380.1"/>
    </source>
</evidence>
<dbReference type="InterPro" id="IPR025322">
    <property type="entry name" value="PADRE_dom"/>
</dbReference>
<keyword evidence="2" id="KW-1185">Reference proteome</keyword>
<gene>
    <name evidence="1" type="ORF">Syun_022177</name>
</gene>
<dbReference type="AlphaFoldDB" id="A0AAP0IHR5"/>